<accession>A0AAJ6B2S9</accession>
<dbReference type="CDD" id="cd00085">
    <property type="entry name" value="HNHc"/>
    <property type="match status" value="1"/>
</dbReference>
<dbReference type="AlphaFoldDB" id="A0AAJ6B2S9"/>
<evidence type="ECO:0000259" key="3">
    <source>
        <dbReference type="SMART" id="SM00507"/>
    </source>
</evidence>
<evidence type="ECO:0000256" key="2">
    <source>
        <dbReference type="SAM" id="MobiDB-lite"/>
    </source>
</evidence>
<reference evidence="4" key="1">
    <citation type="submission" date="2023-03" db="EMBL/GenBank/DDBJ databases">
        <title>Andean soil-derived lignocellulolytic bacterial consortium as a source of novel taxa and putative plastic-active enzymes.</title>
        <authorList>
            <person name="Diaz-Garcia L."/>
            <person name="Chuvochina M."/>
            <person name="Feuerriegel G."/>
            <person name="Bunk B."/>
            <person name="Sproer C."/>
            <person name="Streit W.R."/>
            <person name="Rodriguez L.M."/>
            <person name="Overmann J."/>
            <person name="Jimenez D.J."/>
        </authorList>
    </citation>
    <scope>NUCLEOTIDE SEQUENCE</scope>
    <source>
        <strain evidence="4">MAG 4610</strain>
    </source>
</reference>
<sequence length="473" mass="50636">MTGTTPTAWQQRIETLLHALADARRDAAAAQAREAALLAEAVEIAQAMAQDAGGPASVADIPIRSLAAQIGAAARMSDRTVQKHMSDAVVLVERFPATFAGWACGDISRGHVRVVVDAGAAIDDDAARAVYEDATLEIARRETPGRLKPAARILAARLHPIPLQERHAAAATKREVWVRDLDDGMAELIAILPAAIAHGIRDRLDQYARRVVEGRSAVGGANTSGTAGSAGAARGAALDAALLPHPDATDTHPTDNHRISEVRADVFADLLLTGHATPETTNDAIPTGQAIIARVQVTVPALTAVGHDDTPAELIGKGPIDTATALRLAGTATGWDRVLTHPATGTVLATDRYRPNDHLKRTLRVRDEHCRFPGCRTPTDRSDIDHTTAREHDGPTELTNLAHLCRRHHTLKHHSAWRVRQTPDGILHWTSPTGREYPDHPARTLTFTTAATTDEPDTRPHPRPSPTADPPGF</sequence>
<dbReference type="Gene3D" id="1.10.30.50">
    <property type="match status" value="1"/>
</dbReference>
<dbReference type="InterPro" id="IPR003615">
    <property type="entry name" value="HNH_nuc"/>
</dbReference>
<evidence type="ECO:0000313" key="5">
    <source>
        <dbReference type="Proteomes" id="UP001213972"/>
    </source>
</evidence>
<dbReference type="Proteomes" id="UP001213972">
    <property type="component" value="Chromosome"/>
</dbReference>
<evidence type="ECO:0000256" key="1">
    <source>
        <dbReference type="SAM" id="Coils"/>
    </source>
</evidence>
<proteinExistence type="predicted"/>
<name>A0AAJ6B2S9_9MICO</name>
<gene>
    <name evidence="4" type="ORF">P0Y48_07230</name>
</gene>
<feature type="domain" description="HNH nuclease" evidence="3">
    <location>
        <begin position="358"/>
        <end position="410"/>
    </location>
</feature>
<feature type="coiled-coil region" evidence="1">
    <location>
        <begin position="13"/>
        <end position="40"/>
    </location>
</feature>
<keyword evidence="1" id="KW-0175">Coiled coil</keyword>
<feature type="region of interest" description="Disordered" evidence="2">
    <location>
        <begin position="446"/>
        <end position="473"/>
    </location>
</feature>
<dbReference type="EMBL" id="CP119321">
    <property type="protein sequence ID" value="WEK12277.1"/>
    <property type="molecule type" value="Genomic_DNA"/>
</dbReference>
<dbReference type="Pfam" id="PF02720">
    <property type="entry name" value="DUF222"/>
    <property type="match status" value="1"/>
</dbReference>
<feature type="compositionally biased region" description="Pro residues" evidence="2">
    <location>
        <begin position="463"/>
        <end position="473"/>
    </location>
</feature>
<dbReference type="InterPro" id="IPR003870">
    <property type="entry name" value="DUF222"/>
</dbReference>
<dbReference type="SMART" id="SM00507">
    <property type="entry name" value="HNHc"/>
    <property type="match status" value="1"/>
</dbReference>
<evidence type="ECO:0000313" key="4">
    <source>
        <dbReference type="EMBL" id="WEK12277.1"/>
    </source>
</evidence>
<organism evidence="4 5">
    <name type="scientific">Candidatus Microbacterium phytovorans</name>
    <dbReference type="NCBI Taxonomy" id="3121374"/>
    <lineage>
        <taxon>Bacteria</taxon>
        <taxon>Bacillati</taxon>
        <taxon>Actinomycetota</taxon>
        <taxon>Actinomycetes</taxon>
        <taxon>Micrococcales</taxon>
        <taxon>Microbacteriaceae</taxon>
        <taxon>Microbacterium</taxon>
    </lineage>
</organism>
<protein>
    <submittedName>
        <fullName evidence="4">DUF222 domain-containing protein</fullName>
    </submittedName>
</protein>